<dbReference type="SUPFAM" id="SSF100950">
    <property type="entry name" value="NagB/RpiA/CoA transferase-like"/>
    <property type="match status" value="1"/>
</dbReference>
<dbReference type="PANTHER" id="PTHR11280:SF5">
    <property type="entry name" value="GLUCOSAMINE-6-PHOSPHATE ISOMERASE"/>
    <property type="match status" value="1"/>
</dbReference>
<dbReference type="InterPro" id="IPR018321">
    <property type="entry name" value="Glucosamine6P_isomerase_CS"/>
</dbReference>
<comment type="caution">
    <text evidence="5">The sequence shown here is derived from an EMBL/GenBank/DDBJ whole genome shotgun (WGS) entry which is preliminary data.</text>
</comment>
<evidence type="ECO:0000256" key="1">
    <source>
        <dbReference type="ARBA" id="ARBA00022801"/>
    </source>
</evidence>
<name>A0ABU8HAP3_9BACI</name>
<feature type="active site" description="For ring-opening step" evidence="3">
    <location>
        <position position="143"/>
    </location>
</feature>
<dbReference type="InterPro" id="IPR004547">
    <property type="entry name" value="Glucosamine6P_isomerase"/>
</dbReference>
<dbReference type="RefSeq" id="WP_336585774.1">
    <property type="nucleotide sequence ID" value="NZ_JBBAXC010000003.1"/>
</dbReference>
<dbReference type="EC" id="3.5.99.6" evidence="3"/>
<dbReference type="PANTHER" id="PTHR11280">
    <property type="entry name" value="GLUCOSAMINE-6-PHOSPHATE ISOMERASE"/>
    <property type="match status" value="1"/>
</dbReference>
<dbReference type="Pfam" id="PF01182">
    <property type="entry name" value="Glucosamine_iso"/>
    <property type="match status" value="1"/>
</dbReference>
<dbReference type="InterPro" id="IPR037171">
    <property type="entry name" value="NagB/RpiA_transferase-like"/>
</dbReference>
<protein>
    <recommendedName>
        <fullName evidence="3">Glucosamine-6-phosphate deaminase</fullName>
        <ecNumber evidence="3">3.5.99.6</ecNumber>
    </recommendedName>
    <alternativeName>
        <fullName evidence="3">GlcN6P deaminase</fullName>
        <shortName evidence="3">GNPDA</shortName>
    </alternativeName>
    <alternativeName>
        <fullName evidence="3">Glucosamine-6-phosphate isomerase</fullName>
    </alternativeName>
</protein>
<dbReference type="Gene3D" id="3.40.50.1360">
    <property type="match status" value="1"/>
</dbReference>
<dbReference type="CDD" id="cd01399">
    <property type="entry name" value="GlcN6P_deaminase"/>
    <property type="match status" value="1"/>
</dbReference>
<proteinExistence type="inferred from homology"/>
<comment type="pathway">
    <text evidence="3">Amino-sugar metabolism; N-acetylneuraminate degradation; D-fructose 6-phosphate from N-acetylneuraminate: step 5/5.</text>
</comment>
<feature type="active site" description="For ring-opening step" evidence="3">
    <location>
        <position position="136"/>
    </location>
</feature>
<dbReference type="NCBIfam" id="TIGR00502">
    <property type="entry name" value="nagB"/>
    <property type="match status" value="1"/>
</dbReference>
<evidence type="ECO:0000256" key="2">
    <source>
        <dbReference type="ARBA" id="ARBA00023277"/>
    </source>
</evidence>
<evidence type="ECO:0000256" key="3">
    <source>
        <dbReference type="HAMAP-Rule" id="MF_01241"/>
    </source>
</evidence>
<evidence type="ECO:0000259" key="4">
    <source>
        <dbReference type="Pfam" id="PF01182"/>
    </source>
</evidence>
<feature type="active site" description="Proton acceptor; for enolization step" evidence="3">
    <location>
        <position position="67"/>
    </location>
</feature>
<comment type="similarity">
    <text evidence="3">Belongs to the glucosamine/galactosamine-6-phosphate isomerase family. NagB subfamily.</text>
</comment>
<comment type="catalytic activity">
    <reaction evidence="3">
        <text>alpha-D-glucosamine 6-phosphate + H2O = beta-D-fructose 6-phosphate + NH4(+)</text>
        <dbReference type="Rhea" id="RHEA:12172"/>
        <dbReference type="ChEBI" id="CHEBI:15377"/>
        <dbReference type="ChEBI" id="CHEBI:28938"/>
        <dbReference type="ChEBI" id="CHEBI:57634"/>
        <dbReference type="ChEBI" id="CHEBI:75989"/>
        <dbReference type="EC" id="3.5.99.6"/>
    </reaction>
</comment>
<evidence type="ECO:0000313" key="5">
    <source>
        <dbReference type="EMBL" id="MEI5906340.1"/>
    </source>
</evidence>
<keyword evidence="6" id="KW-1185">Reference proteome</keyword>
<organism evidence="5 6">
    <name type="scientific">Bacillus spongiae</name>
    <dbReference type="NCBI Taxonomy" id="2683610"/>
    <lineage>
        <taxon>Bacteria</taxon>
        <taxon>Bacillati</taxon>
        <taxon>Bacillota</taxon>
        <taxon>Bacilli</taxon>
        <taxon>Bacillales</taxon>
        <taxon>Bacillaceae</taxon>
        <taxon>Bacillus</taxon>
    </lineage>
</organism>
<evidence type="ECO:0000313" key="6">
    <source>
        <dbReference type="Proteomes" id="UP001312865"/>
    </source>
</evidence>
<keyword evidence="2 3" id="KW-0119">Carbohydrate metabolism</keyword>
<dbReference type="GO" id="GO:0004342">
    <property type="term" value="F:glucosamine-6-phosphate deaminase activity"/>
    <property type="evidence" value="ECO:0007669"/>
    <property type="project" value="UniProtKB-EC"/>
</dbReference>
<feature type="active site" description="Proton acceptor; for ring-opening step" evidence="3">
    <location>
        <position position="138"/>
    </location>
</feature>
<sequence length="242" mass="27213">MRILETKNYQEMSQLAAEYIIEKIRHSAQINLGLATGSTPLGTYSEMIKDFEKDETSYQHVRTFNLDEYVGLDNKHPNSYNYFMRENLFNHINITEEQTHIPNGMAANIEKVCQGYEELLEKQGGIDLQLLGIGKNGHIGFNEPGTSFESITHKVKLAQSTRLANARFFTSMDKVPTHAITMGISTILRSKEILLLVSGEEKSEAVKQLFYGPINENFPASVLNTHQNVTIIGDKKAFAGII</sequence>
<keyword evidence="1 3" id="KW-0378">Hydrolase</keyword>
<feature type="domain" description="Glucosamine/galactosamine-6-phosphate isomerase" evidence="4">
    <location>
        <begin position="10"/>
        <end position="229"/>
    </location>
</feature>
<comment type="caution">
    <text evidence="3">Lacks conserved residue(s) required for the propagation of feature annotation.</text>
</comment>
<accession>A0ABU8HAP3</accession>
<dbReference type="HAMAP" id="MF_01241">
    <property type="entry name" value="GlcN6P_deamin"/>
    <property type="match status" value="1"/>
</dbReference>
<comment type="function">
    <text evidence="3">Catalyzes the reversible isomerization-deamination of glucosamine 6-phosphate (GlcN6P) to form fructose 6-phosphate (Fru6P) and ammonium ion.</text>
</comment>
<reference evidence="5 6" key="1">
    <citation type="journal article" date="2018" name="J. Microbiol.">
        <title>Bacillus spongiae sp. nov., isolated from sponge of Jeju Island.</title>
        <authorList>
            <person name="Lee G.E."/>
            <person name="Im W.T."/>
            <person name="Park J.S."/>
        </authorList>
    </citation>
    <scope>NUCLEOTIDE SEQUENCE [LARGE SCALE GENOMIC DNA]</scope>
    <source>
        <strain evidence="5 6">135PIL107-10</strain>
    </source>
</reference>
<dbReference type="Proteomes" id="UP001312865">
    <property type="component" value="Unassembled WGS sequence"/>
</dbReference>
<dbReference type="InterPro" id="IPR006148">
    <property type="entry name" value="Glc/Gal-6P_isomerase"/>
</dbReference>
<dbReference type="PROSITE" id="PS01161">
    <property type="entry name" value="GLC_GALNAC_ISOMERASE"/>
    <property type="match status" value="1"/>
</dbReference>
<gene>
    <name evidence="3 5" type="primary">nagB</name>
    <name evidence="5" type="ORF">WAK64_04640</name>
</gene>
<dbReference type="EMBL" id="JBBAXC010000003">
    <property type="protein sequence ID" value="MEI5906340.1"/>
    <property type="molecule type" value="Genomic_DNA"/>
</dbReference>